<organism evidence="2 3">
    <name type="scientific">Candidatus Woesebacteria bacterium RIFCSPHIGHO2_01_FULL_39_28</name>
    <dbReference type="NCBI Taxonomy" id="1802496"/>
    <lineage>
        <taxon>Bacteria</taxon>
        <taxon>Candidatus Woeseibacteriota</taxon>
    </lineage>
</organism>
<gene>
    <name evidence="2" type="ORF">A2627_03920</name>
</gene>
<sequence length="469" mass="51644">MDRERIGYMSEQNGVVNDLNLVQKRALFVGEKVEHRTSEMQKVRVELEDKSSAWGKAFESIKKRHLYQDKSDVFVAGFAVPWIAKLRENLREEATKHKDPKGNLAKRSEEEIARVITDYLSYASQKEIEDLKQNRSLNNIMVEAISVRLGEEAGTQKFVKAGSERLEKKKTSRTKLAVAGAVSLVSAGLMFLARDKAPAIPAVAAAPEPTGIPTATVPAAETLLPPTTTPTPEPTLTPSASATPEQYPVPEDQVNPGFMIGAVSLEKPIEMLIPEELAKMAGYEGEQKFKISEPILQLSEIEYTGVDTFNNWRDHPESALIFRANPAEQKKSNVLLGHSVTGSNGQDLPLEWVRKLMGKVDPNKLRGQTLFIKQEINGKTIIQKVKIVDARESTAEQVLSSYVNNDKDNEPIYANLGKGGYGLPDSVRQDNTLILVACAGKLDASGFYGYLDRALLTVKAVDSSVRVGQ</sequence>
<dbReference type="EMBL" id="MGGI01000016">
    <property type="protein sequence ID" value="OGM26160.1"/>
    <property type="molecule type" value="Genomic_DNA"/>
</dbReference>
<dbReference type="Proteomes" id="UP000178851">
    <property type="component" value="Unassembled WGS sequence"/>
</dbReference>
<evidence type="ECO:0000313" key="2">
    <source>
        <dbReference type="EMBL" id="OGM26160.1"/>
    </source>
</evidence>
<accession>A0A1F7YG71</accession>
<dbReference type="AlphaFoldDB" id="A0A1F7YG71"/>
<name>A0A1F7YG71_9BACT</name>
<feature type="compositionally biased region" description="Low complexity" evidence="1">
    <location>
        <begin position="236"/>
        <end position="245"/>
    </location>
</feature>
<feature type="region of interest" description="Disordered" evidence="1">
    <location>
        <begin position="223"/>
        <end position="253"/>
    </location>
</feature>
<evidence type="ECO:0000313" key="3">
    <source>
        <dbReference type="Proteomes" id="UP000178851"/>
    </source>
</evidence>
<reference evidence="2 3" key="1">
    <citation type="journal article" date="2016" name="Nat. Commun.">
        <title>Thousands of microbial genomes shed light on interconnected biogeochemical processes in an aquifer system.</title>
        <authorList>
            <person name="Anantharaman K."/>
            <person name="Brown C.T."/>
            <person name="Hug L.A."/>
            <person name="Sharon I."/>
            <person name="Castelle C.J."/>
            <person name="Probst A.J."/>
            <person name="Thomas B.C."/>
            <person name="Singh A."/>
            <person name="Wilkins M.J."/>
            <person name="Karaoz U."/>
            <person name="Brodie E.L."/>
            <person name="Williams K.H."/>
            <person name="Hubbard S.S."/>
            <person name="Banfield J.F."/>
        </authorList>
    </citation>
    <scope>NUCLEOTIDE SEQUENCE [LARGE SCALE GENOMIC DNA]</scope>
</reference>
<comment type="caution">
    <text evidence="2">The sequence shown here is derived from an EMBL/GenBank/DDBJ whole genome shotgun (WGS) entry which is preliminary data.</text>
</comment>
<evidence type="ECO:0000256" key="1">
    <source>
        <dbReference type="SAM" id="MobiDB-lite"/>
    </source>
</evidence>
<proteinExistence type="predicted"/>
<protein>
    <submittedName>
        <fullName evidence="2">Uncharacterized protein</fullName>
    </submittedName>
</protein>